<gene>
    <name evidence="2" type="ORF">CEXT_467061</name>
</gene>
<dbReference type="AlphaFoldDB" id="A0AAV4UL62"/>
<organism evidence="2 3">
    <name type="scientific">Caerostris extrusa</name>
    <name type="common">Bark spider</name>
    <name type="synonym">Caerostris bankana</name>
    <dbReference type="NCBI Taxonomy" id="172846"/>
    <lineage>
        <taxon>Eukaryota</taxon>
        <taxon>Metazoa</taxon>
        <taxon>Ecdysozoa</taxon>
        <taxon>Arthropoda</taxon>
        <taxon>Chelicerata</taxon>
        <taxon>Arachnida</taxon>
        <taxon>Araneae</taxon>
        <taxon>Araneomorphae</taxon>
        <taxon>Entelegynae</taxon>
        <taxon>Araneoidea</taxon>
        <taxon>Araneidae</taxon>
        <taxon>Caerostris</taxon>
    </lineage>
</organism>
<dbReference type="EMBL" id="BPLR01013084">
    <property type="protein sequence ID" value="GIY58657.1"/>
    <property type="molecule type" value="Genomic_DNA"/>
</dbReference>
<feature type="compositionally biased region" description="Basic and acidic residues" evidence="1">
    <location>
        <begin position="139"/>
        <end position="169"/>
    </location>
</feature>
<reference evidence="2 3" key="1">
    <citation type="submission" date="2021-06" db="EMBL/GenBank/DDBJ databases">
        <title>Caerostris extrusa draft genome.</title>
        <authorList>
            <person name="Kono N."/>
            <person name="Arakawa K."/>
        </authorList>
    </citation>
    <scope>NUCLEOTIDE SEQUENCE [LARGE SCALE GENOMIC DNA]</scope>
</reference>
<evidence type="ECO:0000256" key="1">
    <source>
        <dbReference type="SAM" id="MobiDB-lite"/>
    </source>
</evidence>
<evidence type="ECO:0000313" key="3">
    <source>
        <dbReference type="Proteomes" id="UP001054945"/>
    </source>
</evidence>
<comment type="caution">
    <text evidence="2">The sequence shown here is derived from an EMBL/GenBank/DDBJ whole genome shotgun (WGS) entry which is preliminary data.</text>
</comment>
<name>A0AAV4UL62_CAEEX</name>
<accession>A0AAV4UL62</accession>
<feature type="compositionally biased region" description="Low complexity" evidence="1">
    <location>
        <begin position="89"/>
        <end position="104"/>
    </location>
</feature>
<proteinExistence type="predicted"/>
<evidence type="ECO:0000313" key="2">
    <source>
        <dbReference type="EMBL" id="GIY58657.1"/>
    </source>
</evidence>
<keyword evidence="3" id="KW-1185">Reference proteome</keyword>
<sequence length="257" mass="29169">MWVITSFSIALSLAFPMFFSKPTLQAKETICMFDQVQKSGAALSSPFPLGTAKGALFACIHASICKEDGRQGCVTIPGEENEQPPPSPLSTSSSSQEPEWSLRSVSSNDIHPIPSQNRTELKIKKKDEHEPSSPGNIRSPRERENKGKRNKNRDAHTHTHNKEGKKAVKETAGFSGRAKSPGEGARLFDWEWIRWGKERVLRQIMNPASVVDLTVFFCKQEDSTKPLVINRSFFFFYNIFFFFFEFGEWWEKKALFA</sequence>
<feature type="region of interest" description="Disordered" evidence="1">
    <location>
        <begin position="75"/>
        <end position="182"/>
    </location>
</feature>
<dbReference type="Proteomes" id="UP001054945">
    <property type="component" value="Unassembled WGS sequence"/>
</dbReference>
<feature type="compositionally biased region" description="Polar residues" evidence="1">
    <location>
        <begin position="105"/>
        <end position="118"/>
    </location>
</feature>
<feature type="compositionally biased region" description="Basic and acidic residues" evidence="1">
    <location>
        <begin position="119"/>
        <end position="131"/>
    </location>
</feature>
<protein>
    <submittedName>
        <fullName evidence="2">Uncharacterized protein</fullName>
    </submittedName>
</protein>